<comment type="cofactor">
    <cofactor evidence="5">
        <name>heme</name>
        <dbReference type="ChEBI" id="CHEBI:30413"/>
    </cofactor>
</comment>
<keyword evidence="3" id="KW-0560">Oxidoreductase</keyword>
<sequence length="850" mass="95838">MAIEQLFGALPLHYLQHGISKFGGSSIAFAVFATAIVGVFADYAWMLYLRSKMPPGPLPFPIIGNTFQLPDNKPWIYFEELSKRYNTPLITYWIGRNPTVWINDAWAASELLEKRAGIYCSRPRMLVFAELGSGQNNLVNMITTTPEQRDRWRVQRKITHQGVGVQKVREYRSFQNDESKVVAYDMLETPEEYVAHFERYATSVVSIIGFGRRVSDHTDPIISEVIAVMHRAADLNVPGKTFPMLLETFPLLAKVPNAPWKHGLGKRGKAHRGHDFFYSLAHEANETPGHDECYSKFLFKEAPKYSLKPQEISALAGNLFGAGSDTSSSTLITAILAMRAFPETLIPAWEELDRVVGSGRSPTFDDEPDMPYMRAFVKEVFRWRSVAIIGGQPHAPVQDDYYKGWLIPKLTWVQGNVWAIHHNEREFPEPDRFNPSRYMKDDPAWRPFPGERGYMTFGWGRRVCSGQALAEQGTWLTVARLVWGFKIEPAVDKKGRPVPVDIFDYTNGLNMRPQPFKVSIKPRSEQIRQAIVREGEEALANLAQWMQHTLNSRLHSIPSRPYNAVPPPCPQRYQRPRCPRPRPHPRADIKCPIVFDGRVPTAWAANPTQFDTYATNTIYNPDYVKGNDLKWSEILKFPNVTKSRFDTADHTPLEVTISDKSIFQQQKGFRRAGLQFLKDTSDGPGTVGVKTLHFSVKQDPSRPLNLTHEYLNLWHEKADYSANQIQFQYGTIIGKSPSDKNNFKILDSAGKQLYATAADKSQWQNFALKLDYNKNQVTIYYSAGDAALKSVVGPTSVSLSGGGQFQIGILKKPTGTSDVVNGGYQEAGLNEGQIYGGIFLEDSADGCVSL</sequence>
<dbReference type="GO" id="GO:0004497">
    <property type="term" value="F:monooxygenase activity"/>
    <property type="evidence" value="ECO:0007669"/>
    <property type="project" value="InterPro"/>
</dbReference>
<dbReference type="GO" id="GO:0008652">
    <property type="term" value="P:amino acid biosynthetic process"/>
    <property type="evidence" value="ECO:0007669"/>
    <property type="project" value="InterPro"/>
</dbReference>
<comment type="similarity">
    <text evidence="1">Belongs to the cytochrome P450 family.</text>
</comment>
<evidence type="ECO:0000259" key="7">
    <source>
        <dbReference type="Pfam" id="PF18271"/>
    </source>
</evidence>
<evidence type="ECO:0000256" key="1">
    <source>
        <dbReference type="ARBA" id="ARBA00010617"/>
    </source>
</evidence>
<dbReference type="InterPro" id="IPR001128">
    <property type="entry name" value="Cyt_P450"/>
</dbReference>
<gene>
    <name evidence="8" type="ORF">GRF29_44g744234</name>
</gene>
<feature type="binding site" description="axial binding residue" evidence="5">
    <location>
        <position position="464"/>
    </location>
    <ligand>
        <name>heme</name>
        <dbReference type="ChEBI" id="CHEBI:30413"/>
    </ligand>
    <ligandPart>
        <name>Fe</name>
        <dbReference type="ChEBI" id="CHEBI:18248"/>
    </ligandPart>
</feature>
<name>A0AAN6M2D7_9PLEO</name>
<evidence type="ECO:0000256" key="3">
    <source>
        <dbReference type="ARBA" id="ARBA00023002"/>
    </source>
</evidence>
<dbReference type="AlphaFoldDB" id="A0AAN6M2D7"/>
<dbReference type="InterPro" id="IPR041524">
    <property type="entry name" value="GH131_N"/>
</dbReference>
<evidence type="ECO:0000256" key="2">
    <source>
        <dbReference type="ARBA" id="ARBA00022723"/>
    </source>
</evidence>
<comment type="caution">
    <text evidence="8">The sequence shown here is derived from an EMBL/GenBank/DDBJ whole genome shotgun (WGS) entry which is preliminary data.</text>
</comment>
<dbReference type="GO" id="GO:0020037">
    <property type="term" value="F:heme binding"/>
    <property type="evidence" value="ECO:0007669"/>
    <property type="project" value="InterPro"/>
</dbReference>
<dbReference type="InterPro" id="IPR018042">
    <property type="entry name" value="Aspartate_kinase_CS"/>
</dbReference>
<keyword evidence="9" id="KW-1185">Reference proteome</keyword>
<dbReference type="GO" id="GO:0005506">
    <property type="term" value="F:iron ion binding"/>
    <property type="evidence" value="ECO:0007669"/>
    <property type="project" value="InterPro"/>
</dbReference>
<evidence type="ECO:0000256" key="6">
    <source>
        <dbReference type="SAM" id="Phobius"/>
    </source>
</evidence>
<keyword evidence="6" id="KW-1133">Transmembrane helix</keyword>
<proteinExistence type="inferred from homology"/>
<dbReference type="PROSITE" id="PS00324">
    <property type="entry name" value="ASPARTOKINASE"/>
    <property type="match status" value="1"/>
</dbReference>
<accession>A0AAN6M2D7</accession>
<keyword evidence="2 5" id="KW-0479">Metal-binding</keyword>
<keyword evidence="6" id="KW-0812">Transmembrane</keyword>
<dbReference type="GO" id="GO:0004072">
    <property type="term" value="F:aspartate kinase activity"/>
    <property type="evidence" value="ECO:0007669"/>
    <property type="project" value="InterPro"/>
</dbReference>
<dbReference type="EMBL" id="WVTA01000005">
    <property type="protein sequence ID" value="KAK3209814.1"/>
    <property type="molecule type" value="Genomic_DNA"/>
</dbReference>
<dbReference type="Gene3D" id="2.60.120.1160">
    <property type="match status" value="1"/>
</dbReference>
<keyword evidence="4 5" id="KW-0408">Iron</keyword>
<dbReference type="Pfam" id="PF00067">
    <property type="entry name" value="p450"/>
    <property type="match status" value="1"/>
</dbReference>
<dbReference type="CDD" id="cd11065">
    <property type="entry name" value="CYP64-like"/>
    <property type="match status" value="1"/>
</dbReference>
<evidence type="ECO:0000256" key="5">
    <source>
        <dbReference type="PIRSR" id="PIRSR602401-1"/>
    </source>
</evidence>
<evidence type="ECO:0000313" key="9">
    <source>
        <dbReference type="Proteomes" id="UP001280581"/>
    </source>
</evidence>
<organism evidence="8 9">
    <name type="scientific">Pseudopithomyces chartarum</name>
    <dbReference type="NCBI Taxonomy" id="1892770"/>
    <lineage>
        <taxon>Eukaryota</taxon>
        <taxon>Fungi</taxon>
        <taxon>Dikarya</taxon>
        <taxon>Ascomycota</taxon>
        <taxon>Pezizomycotina</taxon>
        <taxon>Dothideomycetes</taxon>
        <taxon>Pleosporomycetidae</taxon>
        <taxon>Pleosporales</taxon>
        <taxon>Massarineae</taxon>
        <taxon>Didymosphaeriaceae</taxon>
        <taxon>Pseudopithomyces</taxon>
    </lineage>
</organism>
<dbReference type="PANTHER" id="PTHR46300">
    <property type="entry name" value="P450, PUTATIVE (EUROFUNG)-RELATED-RELATED"/>
    <property type="match status" value="1"/>
</dbReference>
<protein>
    <recommendedName>
        <fullName evidence="7">Glycoside hydrolase 131 catalytic N-terminal domain-containing protein</fullName>
    </recommendedName>
</protein>
<dbReference type="InterPro" id="IPR002401">
    <property type="entry name" value="Cyt_P450_E_grp-I"/>
</dbReference>
<dbReference type="PANTHER" id="PTHR46300:SF4">
    <property type="entry name" value="CYTOCHROME P450 98A3"/>
    <property type="match status" value="1"/>
</dbReference>
<feature type="transmembrane region" description="Helical" evidence="6">
    <location>
        <begin position="27"/>
        <end position="49"/>
    </location>
</feature>
<dbReference type="InterPro" id="IPR050364">
    <property type="entry name" value="Cytochrome_P450_fung"/>
</dbReference>
<feature type="domain" description="Glycoside hydrolase 131 catalytic N-terminal" evidence="7">
    <location>
        <begin position="593"/>
        <end position="846"/>
    </location>
</feature>
<dbReference type="PRINTS" id="PR00463">
    <property type="entry name" value="EP450I"/>
</dbReference>
<dbReference type="SUPFAM" id="SSF48264">
    <property type="entry name" value="Cytochrome P450"/>
    <property type="match status" value="1"/>
</dbReference>
<dbReference type="Pfam" id="PF18271">
    <property type="entry name" value="GH131_N"/>
    <property type="match status" value="1"/>
</dbReference>
<dbReference type="GO" id="GO:0016705">
    <property type="term" value="F:oxidoreductase activity, acting on paired donors, with incorporation or reduction of molecular oxygen"/>
    <property type="evidence" value="ECO:0007669"/>
    <property type="project" value="InterPro"/>
</dbReference>
<dbReference type="PRINTS" id="PR00385">
    <property type="entry name" value="P450"/>
</dbReference>
<dbReference type="InterPro" id="IPR036396">
    <property type="entry name" value="Cyt_P450_sf"/>
</dbReference>
<keyword evidence="6" id="KW-0472">Membrane</keyword>
<keyword evidence="5" id="KW-0349">Heme</keyword>
<reference evidence="8 9" key="1">
    <citation type="submission" date="2021-02" db="EMBL/GenBank/DDBJ databases">
        <title>Genome assembly of Pseudopithomyces chartarum.</title>
        <authorList>
            <person name="Jauregui R."/>
            <person name="Singh J."/>
            <person name="Voisey C."/>
        </authorList>
    </citation>
    <scope>NUCLEOTIDE SEQUENCE [LARGE SCALE GENOMIC DNA]</scope>
    <source>
        <strain evidence="8 9">AGR01</strain>
    </source>
</reference>
<evidence type="ECO:0000256" key="4">
    <source>
        <dbReference type="ARBA" id="ARBA00023004"/>
    </source>
</evidence>
<evidence type="ECO:0000313" key="8">
    <source>
        <dbReference type="EMBL" id="KAK3209814.1"/>
    </source>
</evidence>
<dbReference type="Gene3D" id="1.10.630.10">
    <property type="entry name" value="Cytochrome P450"/>
    <property type="match status" value="1"/>
</dbReference>
<dbReference type="Proteomes" id="UP001280581">
    <property type="component" value="Unassembled WGS sequence"/>
</dbReference>